<evidence type="ECO:0000313" key="1">
    <source>
        <dbReference type="EMBL" id="VAW94336.1"/>
    </source>
</evidence>
<dbReference type="PROSITE" id="PS51257">
    <property type="entry name" value="PROKAR_LIPOPROTEIN"/>
    <property type="match status" value="1"/>
</dbReference>
<sequence>MRLRYAQMVIFLLVSLLVSCAGPSRMSAPPYDINANDAGFIYGYVESHDDAIERVDLVEFGRVYVPPFNKPPRVLVYNNGVFMAENITPGRYVVAGFRSSRNHYNMSRSKRDTYQKIFRVMPGEMEYVGAYNVRVTKKGDLRFGKFKVTEIQRPGERDILKELYHATEGTAWQDKIARRLKQLRQL</sequence>
<name>A0A3B1ANR3_9ZZZZ</name>
<reference evidence="1" key="1">
    <citation type="submission" date="2018-06" db="EMBL/GenBank/DDBJ databases">
        <authorList>
            <person name="Zhirakovskaya E."/>
        </authorList>
    </citation>
    <scope>NUCLEOTIDE SEQUENCE</scope>
</reference>
<organism evidence="1">
    <name type="scientific">hydrothermal vent metagenome</name>
    <dbReference type="NCBI Taxonomy" id="652676"/>
    <lineage>
        <taxon>unclassified sequences</taxon>
        <taxon>metagenomes</taxon>
        <taxon>ecological metagenomes</taxon>
    </lineage>
</organism>
<accession>A0A3B1ANR3</accession>
<dbReference type="EMBL" id="UOFR01000026">
    <property type="protein sequence ID" value="VAW94336.1"/>
    <property type="molecule type" value="Genomic_DNA"/>
</dbReference>
<protein>
    <submittedName>
        <fullName evidence="1">Uncharacterized protein</fullName>
    </submittedName>
</protein>
<gene>
    <name evidence="1" type="ORF">MNBD_GAMMA21-756</name>
</gene>
<dbReference type="AlphaFoldDB" id="A0A3B1ANR3"/>
<proteinExistence type="predicted"/>